<dbReference type="InterPro" id="IPR047565">
    <property type="entry name" value="Alpha-macroglob_thiol-ester_cl"/>
</dbReference>
<dbReference type="KEGG" id="scac:106086848"/>
<proteinExistence type="predicted"/>
<evidence type="ECO:0000256" key="2">
    <source>
        <dbReference type="ARBA" id="ARBA00022859"/>
    </source>
</evidence>
<dbReference type="InterPro" id="IPR041555">
    <property type="entry name" value="MG3"/>
</dbReference>
<dbReference type="InterPro" id="IPR050473">
    <property type="entry name" value="A2M/Complement_sys"/>
</dbReference>
<keyword evidence="2" id="KW-0391">Immunity</keyword>
<dbReference type="Gene3D" id="2.60.40.690">
    <property type="entry name" value="Alpha-macroglobulin, receptor-binding domain"/>
    <property type="match status" value="1"/>
</dbReference>
<dbReference type="Pfam" id="PF01835">
    <property type="entry name" value="MG2"/>
    <property type="match status" value="1"/>
</dbReference>
<evidence type="ECO:0000256" key="7">
    <source>
        <dbReference type="ARBA" id="ARBA00063781"/>
    </source>
</evidence>
<dbReference type="InterPro" id="IPR019742">
    <property type="entry name" value="MacrogloblnA2_CS"/>
</dbReference>
<dbReference type="Gene3D" id="2.60.40.1940">
    <property type="match status" value="1"/>
</dbReference>
<evidence type="ECO:0000256" key="6">
    <source>
        <dbReference type="ARBA" id="ARBA00057615"/>
    </source>
</evidence>
<dbReference type="InterPro" id="IPR013783">
    <property type="entry name" value="Ig-like_fold"/>
</dbReference>
<evidence type="ECO:0000256" key="9">
    <source>
        <dbReference type="SAM" id="SignalP"/>
    </source>
</evidence>
<sequence length="1335" mass="151862">MRRFWIFIVALTMQQSKASLTASGEGFYSIVAPGTLKSNRKYTVAITLHENPQPATIRVSIEGPRYNESKQVTVAPLETQELHFMPPKLHYEKYNLYAEGLNGLKFRNETSLNVDDSAGPKIYTQTDKARYKPLDLVRFRVVILDEHTRPLNISEPMRVDILDCNENRVKQFKDIVLIHGVYTDNFNLSEFPAMGPWQIVVTISGKYGYSKRKFFTVEKYKLPKFYVEIDTPKDLTPANRELQIMFFGKYTFNKYVEGNATVSLFKEEFYESHFLLKKQLAVKETAIVNIKTEDIPNYHTIEKLSLRIQLTDKFSGDTKGKTEFINIHPETYQISVNPADIEFNGRIPYRLKAYVREWNGMAVMDSKTPVHMKHGDRIYEAHLDKEGSATFEFKHEPLSDHIIKYKDSSASLPNILGDNKSQDKEKDSFCRLTLLNGSPTLGKMLEIEVTSSKDIPYIVYTIIGHANIVRMGLIKSTTKTKSQIIRLMPTIEMVPRSFVYVHYVHRGNYRYEEMTLEFPNEFENKIAVTAPHQVKPGQEVTLNIKALPKSYACILAVDLGVYLLDSSYDISRSIIFSDLLRDRTQSPVQSTKYPGIVSGTLTLTNAHYPFTVLKDILYPSGEGALGLDARKRFPETWIFQNLEISEENTKVTLNIPDTITTWRITTFSVHNDKGFGMAEDATNIVTTLPFFIDVNLPYAVKRGEIVAIPMTLFNYHNMSLEAKVTMYNGEQEFDFMDVEMSATADVRLRSKNITISPNGGQSLSFTIRPRKLGEISLNITANSNLSSDAVLHKLKVEPEGIKENDNQPLLVSIPVNEAVASTINAEIPNNIVAETEFITLSMTGDALAPILENLDGLVLMPTGCGEQNMVNFAPNVLVLLYLKAIGKYGQERELVKRAKNYIEIGYQQELSFRHTNGCYSVFGEKRDRDEGSTWLTAYVIRFFIKASAFTSIEQRIISSGLDYLAENQRPNGEFTFTGYLFYPAQQNRFGFTAFVLMTFLEDRRHSQKYKSVIEKGLNFLSENLNDINDIYALSIMAATLKMAKHKDSTKIIEKLMEKINEKDGLRWWSANDKSSEKDVEITSYVLIALLETPGNYGPIIKWLLGQRNSQGGFMSTHDTVVGLQALVKYYKSNTHKSPGIKLQYVAEDDKGITMKTDEFAIDSESNIGIQTHILPRSTRFVKFNATGSGQSLLQLSSHYYKASDEDTQHFQIKTSSERVNENTIDLDICFSYQQSDGSAFTNMVIMEVNLPSGFRTDAEFSYNLLENELIQRIQAQKDDTILVIYFDNLAANKQNCITVSADKTHDVSLRKPSAIRMYDYYNISRSNTEFYSIDD</sequence>
<dbReference type="SMART" id="SM01359">
    <property type="entry name" value="A2M_N_2"/>
    <property type="match status" value="1"/>
</dbReference>
<feature type="signal peptide" evidence="9">
    <location>
        <begin position="1"/>
        <end position="18"/>
    </location>
</feature>
<dbReference type="EnsemblMetazoa" id="SCAU011395-RA">
    <property type="protein sequence ID" value="SCAU011395-PA"/>
    <property type="gene ID" value="SCAU011395"/>
</dbReference>
<dbReference type="InterPro" id="IPR036595">
    <property type="entry name" value="A-macroglobulin_rcpt-bd_sf"/>
</dbReference>
<dbReference type="Proteomes" id="UP000095300">
    <property type="component" value="Unassembled WGS sequence"/>
</dbReference>
<reference evidence="13" key="1">
    <citation type="submission" date="2020-05" db="UniProtKB">
        <authorList>
            <consortium name="EnsemblMetazoa"/>
        </authorList>
    </citation>
    <scope>IDENTIFICATION</scope>
    <source>
        <strain evidence="13">USDA</strain>
    </source>
</reference>
<keyword evidence="4" id="KW-1015">Disulfide bond</keyword>
<dbReference type="InterPro" id="IPR009048">
    <property type="entry name" value="A-macroglobulin_rcpt-bd"/>
</dbReference>
<evidence type="ECO:0000256" key="8">
    <source>
        <dbReference type="ARBA" id="ARBA00078071"/>
    </source>
</evidence>
<dbReference type="SMART" id="SM01360">
    <property type="entry name" value="A2M"/>
    <property type="match status" value="1"/>
</dbReference>
<evidence type="ECO:0000256" key="4">
    <source>
        <dbReference type="ARBA" id="ARBA00023157"/>
    </source>
</evidence>
<dbReference type="InterPro" id="IPR008930">
    <property type="entry name" value="Terpenoid_cyclase/PrenylTrfase"/>
</dbReference>
<dbReference type="GO" id="GO:0002376">
    <property type="term" value="P:immune system process"/>
    <property type="evidence" value="ECO:0007669"/>
    <property type="project" value="UniProtKB-KW"/>
</dbReference>
<feature type="domain" description="Alpha-2-macroglobulin bait region" evidence="10">
    <location>
        <begin position="430"/>
        <end position="564"/>
    </location>
</feature>
<organism evidence="13 14">
    <name type="scientific">Stomoxys calcitrans</name>
    <name type="common">Stable fly</name>
    <name type="synonym">Conops calcitrans</name>
    <dbReference type="NCBI Taxonomy" id="35570"/>
    <lineage>
        <taxon>Eukaryota</taxon>
        <taxon>Metazoa</taxon>
        <taxon>Ecdysozoa</taxon>
        <taxon>Arthropoda</taxon>
        <taxon>Hexapoda</taxon>
        <taxon>Insecta</taxon>
        <taxon>Pterygota</taxon>
        <taxon>Neoptera</taxon>
        <taxon>Endopterygota</taxon>
        <taxon>Diptera</taxon>
        <taxon>Brachycera</taxon>
        <taxon>Muscomorpha</taxon>
        <taxon>Muscoidea</taxon>
        <taxon>Muscidae</taxon>
        <taxon>Stomoxys</taxon>
    </lineage>
</organism>
<dbReference type="STRING" id="35570.A0A1I8PV47"/>
<dbReference type="OrthoDB" id="9998011at2759"/>
<dbReference type="PANTHER" id="PTHR11412:SF136">
    <property type="entry name" value="CD109 ANTIGEN"/>
    <property type="match status" value="1"/>
</dbReference>
<dbReference type="Gene3D" id="1.50.10.20">
    <property type="match status" value="1"/>
</dbReference>
<dbReference type="SMART" id="SM01419">
    <property type="entry name" value="Thiol-ester_cl"/>
    <property type="match status" value="1"/>
</dbReference>
<dbReference type="SUPFAM" id="SSF48239">
    <property type="entry name" value="Terpenoid cyclases/Protein prenyltransferases"/>
    <property type="match status" value="1"/>
</dbReference>
<dbReference type="Gene3D" id="2.60.120.1540">
    <property type="match status" value="1"/>
</dbReference>
<keyword evidence="3" id="KW-0882">Thioester bond</keyword>
<name>A0A1I8PV47_STOCA</name>
<feature type="chain" id="PRO_5009327370" description="TEP1-F" evidence="9">
    <location>
        <begin position="19"/>
        <end position="1335"/>
    </location>
</feature>
<dbReference type="FunFam" id="2.60.40.1930:FF:000001">
    <property type="entry name" value="CD109 isoform 3"/>
    <property type="match status" value="1"/>
</dbReference>
<dbReference type="SUPFAM" id="SSF49410">
    <property type="entry name" value="Alpha-macroglobulin receptor domain"/>
    <property type="match status" value="1"/>
</dbReference>
<feature type="domain" description="Alpha-2-macroglobulin" evidence="11">
    <location>
        <begin position="636"/>
        <end position="726"/>
    </location>
</feature>
<dbReference type="GO" id="GO:0005615">
    <property type="term" value="C:extracellular space"/>
    <property type="evidence" value="ECO:0007669"/>
    <property type="project" value="InterPro"/>
</dbReference>
<evidence type="ECO:0000259" key="10">
    <source>
        <dbReference type="SMART" id="SM01359"/>
    </source>
</evidence>
<dbReference type="Gene3D" id="2.60.40.1930">
    <property type="match status" value="2"/>
</dbReference>
<dbReference type="Gene3D" id="2.20.130.20">
    <property type="match status" value="1"/>
</dbReference>
<keyword evidence="1 9" id="KW-0732">Signal</keyword>
<feature type="domain" description="Alpha-macroglobulin receptor-binding" evidence="12">
    <location>
        <begin position="1241"/>
        <end position="1331"/>
    </location>
</feature>
<accession>A0A1I8PV47</accession>
<dbReference type="Gene3D" id="2.60.40.10">
    <property type="entry name" value="Immunoglobulins"/>
    <property type="match status" value="1"/>
</dbReference>
<dbReference type="Pfam" id="PF07677">
    <property type="entry name" value="A2M_recep"/>
    <property type="match status" value="1"/>
</dbReference>
<dbReference type="PROSITE" id="PS00477">
    <property type="entry name" value="ALPHA_2_MACROGLOBULIN"/>
    <property type="match status" value="1"/>
</dbReference>
<evidence type="ECO:0000259" key="12">
    <source>
        <dbReference type="SMART" id="SM01361"/>
    </source>
</evidence>
<evidence type="ECO:0000256" key="5">
    <source>
        <dbReference type="ARBA" id="ARBA00023180"/>
    </source>
</evidence>
<comment type="function">
    <text evidence="6">Binds covalently through a thioester bond to the pathogen surface resulting in pathogen clearance.</text>
</comment>
<evidence type="ECO:0000313" key="14">
    <source>
        <dbReference type="Proteomes" id="UP000095300"/>
    </source>
</evidence>
<keyword evidence="14" id="KW-1185">Reference proteome</keyword>
<dbReference type="SMART" id="SM01361">
    <property type="entry name" value="A2M_recep"/>
    <property type="match status" value="1"/>
</dbReference>
<dbReference type="InterPro" id="IPR011626">
    <property type="entry name" value="Alpha-macroglobulin_TED"/>
</dbReference>
<evidence type="ECO:0000313" key="13">
    <source>
        <dbReference type="EnsemblMetazoa" id="SCAU011395-PA"/>
    </source>
</evidence>
<evidence type="ECO:0000256" key="1">
    <source>
        <dbReference type="ARBA" id="ARBA00022729"/>
    </source>
</evidence>
<dbReference type="GO" id="GO:0004866">
    <property type="term" value="F:endopeptidase inhibitor activity"/>
    <property type="evidence" value="ECO:0007669"/>
    <property type="project" value="InterPro"/>
</dbReference>
<dbReference type="Pfam" id="PF07678">
    <property type="entry name" value="TED_complement"/>
    <property type="match status" value="1"/>
</dbReference>
<dbReference type="InterPro" id="IPR002890">
    <property type="entry name" value="MG2"/>
</dbReference>
<gene>
    <name evidence="13" type="primary">106086848</name>
</gene>
<keyword evidence="5" id="KW-0325">Glycoprotein</keyword>
<comment type="subunit">
    <text evidence="7">Heterodimer of a TEP1-N chain and an TEP1-C chain non-covalently linked. Forms a complex composed of TEP1-N and TEP1-C heterodimer, LRIM1 and APL1C; the interaction stabilizes TEP1-N and TEP1-C heterodimer, prevents its binding to tissues while circulating in the hemolymph and protects the thioester bond from hydrolysis. Mature TEP1 and to a lesser extent full-length TEP1 interact with SPCLIP1; the interaction is induced by microbial infection.</text>
</comment>
<dbReference type="InterPro" id="IPR001599">
    <property type="entry name" value="Macroglobln_a2"/>
</dbReference>
<protein>
    <recommendedName>
        <fullName evidence="8">TEP1-F</fullName>
    </recommendedName>
</protein>
<evidence type="ECO:0000259" key="11">
    <source>
        <dbReference type="SMART" id="SM01360"/>
    </source>
</evidence>
<dbReference type="Gene3D" id="6.20.50.160">
    <property type="match status" value="1"/>
</dbReference>
<dbReference type="Pfam" id="PF17791">
    <property type="entry name" value="MG3"/>
    <property type="match status" value="1"/>
</dbReference>
<dbReference type="InterPro" id="IPR011625">
    <property type="entry name" value="A2M_N_BRD"/>
</dbReference>
<dbReference type="VEuPathDB" id="VectorBase:SCAU011395"/>
<evidence type="ECO:0000256" key="3">
    <source>
        <dbReference type="ARBA" id="ARBA00022966"/>
    </source>
</evidence>
<dbReference type="PANTHER" id="PTHR11412">
    <property type="entry name" value="MACROGLOBULIN / COMPLEMENT"/>
    <property type="match status" value="1"/>
</dbReference>
<dbReference type="Gene3D" id="2.60.40.2950">
    <property type="match status" value="1"/>
</dbReference>
<dbReference type="Pfam" id="PF00207">
    <property type="entry name" value="A2M"/>
    <property type="match status" value="1"/>
</dbReference>
<dbReference type="Pfam" id="PF07703">
    <property type="entry name" value="A2M_BRD"/>
    <property type="match status" value="1"/>
</dbReference>